<evidence type="ECO:0000256" key="1">
    <source>
        <dbReference type="ARBA" id="ARBA00001947"/>
    </source>
</evidence>
<gene>
    <name evidence="3" type="ORF">NP777_06005</name>
</gene>
<dbReference type="EMBL" id="JANIAA010000002">
    <property type="protein sequence ID" value="MCQ8187813.1"/>
    <property type="molecule type" value="Genomic_DNA"/>
</dbReference>
<evidence type="ECO:0000313" key="3">
    <source>
        <dbReference type="EMBL" id="MCQ8187813.1"/>
    </source>
</evidence>
<sequence>MLSLGSDVLAQAHANGWALGAFSVYNIELAQAVLDAAAARQVPVLLQAGSSSFGYAGEEVLAKVVLTLAEQAPGQIGVHLDHCRDLEEIRRCLDRGYTSVMIDGSHLDLAANIELTSRAVKLAAPYGAWVEAELGEVAGDEDSSTQARAAGGTDPETAGRFVQETGVDALAVAIGNVHGMTSRPVTLDLVRLRDIQRHCPVPLVLHGASGIPEDQVAAAIGLGIAKVNVNAEVRGAYIRALNTCEVTGDGLAAFTRFGIAAATRVVDEKLGLFTATVAGDGRRTHSEGEQT</sequence>
<keyword evidence="4" id="KW-1185">Reference proteome</keyword>
<dbReference type="PANTHER" id="PTHR30304:SF0">
    <property type="entry name" value="D-TAGATOSE-1,6-BISPHOSPHATE ALDOLASE SUBUNIT GATY-RELATED"/>
    <property type="match status" value="1"/>
</dbReference>
<dbReference type="SUPFAM" id="SSF51569">
    <property type="entry name" value="Aldolase"/>
    <property type="match status" value="1"/>
</dbReference>
<dbReference type="InterPro" id="IPR013785">
    <property type="entry name" value="Aldolase_TIM"/>
</dbReference>
<organism evidence="3 4">
    <name type="scientific">Streptomyces rugosispiralis</name>
    <dbReference type="NCBI Taxonomy" id="2967341"/>
    <lineage>
        <taxon>Bacteria</taxon>
        <taxon>Bacillati</taxon>
        <taxon>Actinomycetota</taxon>
        <taxon>Actinomycetes</taxon>
        <taxon>Kitasatosporales</taxon>
        <taxon>Streptomycetaceae</taxon>
        <taxon>Streptomyces</taxon>
    </lineage>
</organism>
<dbReference type="InterPro" id="IPR000771">
    <property type="entry name" value="FBA_II"/>
</dbReference>
<dbReference type="NCBIfam" id="TIGR00167">
    <property type="entry name" value="cbbA"/>
    <property type="match status" value="1"/>
</dbReference>
<accession>A0ABT1USK9</accession>
<dbReference type="Proteomes" id="UP001204746">
    <property type="component" value="Unassembled WGS sequence"/>
</dbReference>
<evidence type="ECO:0000256" key="2">
    <source>
        <dbReference type="SAM" id="MobiDB-lite"/>
    </source>
</evidence>
<dbReference type="Pfam" id="PF01116">
    <property type="entry name" value="F_bP_aldolase"/>
    <property type="match status" value="1"/>
</dbReference>
<name>A0ABT1USK9_9ACTN</name>
<evidence type="ECO:0000313" key="4">
    <source>
        <dbReference type="Proteomes" id="UP001204746"/>
    </source>
</evidence>
<proteinExistence type="predicted"/>
<dbReference type="Gene3D" id="3.20.20.70">
    <property type="entry name" value="Aldolase class I"/>
    <property type="match status" value="1"/>
</dbReference>
<dbReference type="PANTHER" id="PTHR30304">
    <property type="entry name" value="D-TAGATOSE-1,6-BISPHOSPHATE ALDOLASE"/>
    <property type="match status" value="1"/>
</dbReference>
<feature type="region of interest" description="Disordered" evidence="2">
    <location>
        <begin position="139"/>
        <end position="158"/>
    </location>
</feature>
<dbReference type="RefSeq" id="WP_256648986.1">
    <property type="nucleotide sequence ID" value="NZ_JANIAA010000002.1"/>
</dbReference>
<comment type="cofactor">
    <cofactor evidence="1">
        <name>Zn(2+)</name>
        <dbReference type="ChEBI" id="CHEBI:29105"/>
    </cofactor>
</comment>
<protein>
    <submittedName>
        <fullName evidence="3">Class II fructose-bisphosphate aldolase</fullName>
    </submittedName>
</protein>
<dbReference type="InterPro" id="IPR050246">
    <property type="entry name" value="Class_II_FBP_aldolase"/>
</dbReference>
<reference evidence="3 4" key="1">
    <citation type="submission" date="2022-07" db="EMBL/GenBank/DDBJ databases">
        <authorList>
            <person name="Phongsopitanun W."/>
            <person name="Tanasupawat S."/>
        </authorList>
    </citation>
    <scope>NUCLEOTIDE SEQUENCE [LARGE SCALE GENOMIC DNA]</scope>
    <source>
        <strain evidence="3 4">RCU-064</strain>
    </source>
</reference>
<dbReference type="PIRSF" id="PIRSF001359">
    <property type="entry name" value="F_bP_aldolase_II"/>
    <property type="match status" value="1"/>
</dbReference>
<comment type="caution">
    <text evidence="3">The sequence shown here is derived from an EMBL/GenBank/DDBJ whole genome shotgun (WGS) entry which is preliminary data.</text>
</comment>